<reference evidence="2 3" key="1">
    <citation type="submission" date="2024-01" db="EMBL/GenBank/DDBJ databases">
        <title>The complete chloroplast genome sequence of Lithospermum erythrorhizon: insights into the phylogenetic relationship among Boraginaceae species and the maternal lineages of purple gromwells.</title>
        <authorList>
            <person name="Okada T."/>
            <person name="Watanabe K."/>
        </authorList>
    </citation>
    <scope>NUCLEOTIDE SEQUENCE [LARGE SCALE GENOMIC DNA]</scope>
</reference>
<accession>A0AAV3Q229</accession>
<comment type="caution">
    <text evidence="2">The sequence shown here is derived from an EMBL/GenBank/DDBJ whole genome shotgun (WGS) entry which is preliminary data.</text>
</comment>
<sequence length="112" mass="12025">MGVIMPPKHLLKENPLASASLSATLVVILAPWLTLSYNRILGPFPLPRSATSAEMALLFILEQGPEDLPPFEMCLLPPLGAFSAWLMPSSTCGLSSDSPVSHRSHAAWEISS</sequence>
<evidence type="ECO:0000313" key="2">
    <source>
        <dbReference type="EMBL" id="GAA0157333.1"/>
    </source>
</evidence>
<keyword evidence="3" id="KW-1185">Reference proteome</keyword>
<protein>
    <submittedName>
        <fullName evidence="2">Uncharacterized protein</fullName>
    </submittedName>
</protein>
<gene>
    <name evidence="2" type="ORF">LIER_14621</name>
</gene>
<organism evidence="2 3">
    <name type="scientific">Lithospermum erythrorhizon</name>
    <name type="common">Purple gromwell</name>
    <name type="synonym">Lithospermum officinale var. erythrorhizon</name>
    <dbReference type="NCBI Taxonomy" id="34254"/>
    <lineage>
        <taxon>Eukaryota</taxon>
        <taxon>Viridiplantae</taxon>
        <taxon>Streptophyta</taxon>
        <taxon>Embryophyta</taxon>
        <taxon>Tracheophyta</taxon>
        <taxon>Spermatophyta</taxon>
        <taxon>Magnoliopsida</taxon>
        <taxon>eudicotyledons</taxon>
        <taxon>Gunneridae</taxon>
        <taxon>Pentapetalae</taxon>
        <taxon>asterids</taxon>
        <taxon>lamiids</taxon>
        <taxon>Boraginales</taxon>
        <taxon>Boraginaceae</taxon>
        <taxon>Boraginoideae</taxon>
        <taxon>Lithospermeae</taxon>
        <taxon>Lithospermum</taxon>
    </lineage>
</organism>
<dbReference type="AlphaFoldDB" id="A0AAV3Q229"/>
<name>A0AAV3Q229_LITER</name>
<proteinExistence type="predicted"/>
<dbReference type="Proteomes" id="UP001454036">
    <property type="component" value="Unassembled WGS sequence"/>
</dbReference>
<evidence type="ECO:0000256" key="1">
    <source>
        <dbReference type="SAM" id="MobiDB-lite"/>
    </source>
</evidence>
<dbReference type="EMBL" id="BAABME010003082">
    <property type="protein sequence ID" value="GAA0157333.1"/>
    <property type="molecule type" value="Genomic_DNA"/>
</dbReference>
<evidence type="ECO:0000313" key="3">
    <source>
        <dbReference type="Proteomes" id="UP001454036"/>
    </source>
</evidence>
<feature type="region of interest" description="Disordered" evidence="1">
    <location>
        <begin position="93"/>
        <end position="112"/>
    </location>
</feature>